<evidence type="ECO:0000256" key="2">
    <source>
        <dbReference type="SAM" id="MobiDB-lite"/>
    </source>
</evidence>
<evidence type="ECO:0000256" key="1">
    <source>
        <dbReference type="SAM" id="Coils"/>
    </source>
</evidence>
<feature type="compositionally biased region" description="Basic and acidic residues" evidence="2">
    <location>
        <begin position="120"/>
        <end position="134"/>
    </location>
</feature>
<feature type="compositionally biased region" description="Basic and acidic residues" evidence="2">
    <location>
        <begin position="232"/>
        <end position="248"/>
    </location>
</feature>
<name>A0AAD1XHK8_EUPCR</name>
<feature type="compositionally biased region" description="Polar residues" evidence="2">
    <location>
        <begin position="814"/>
        <end position="823"/>
    </location>
</feature>
<gene>
    <name evidence="3" type="ORF">ECRASSUSDP1_LOCUS14171</name>
</gene>
<comment type="caution">
    <text evidence="3">The sequence shown here is derived from an EMBL/GenBank/DDBJ whole genome shotgun (WGS) entry which is preliminary data.</text>
</comment>
<feature type="region of interest" description="Disordered" evidence="2">
    <location>
        <begin position="647"/>
        <end position="689"/>
    </location>
</feature>
<reference evidence="3" key="1">
    <citation type="submission" date="2023-07" db="EMBL/GenBank/DDBJ databases">
        <authorList>
            <consortium name="AG Swart"/>
            <person name="Singh M."/>
            <person name="Singh A."/>
            <person name="Seah K."/>
            <person name="Emmerich C."/>
        </authorList>
    </citation>
    <scope>NUCLEOTIDE SEQUENCE</scope>
    <source>
        <strain evidence="3">DP1</strain>
    </source>
</reference>
<feature type="compositionally biased region" description="Basic and acidic residues" evidence="2">
    <location>
        <begin position="313"/>
        <end position="326"/>
    </location>
</feature>
<feature type="region of interest" description="Disordered" evidence="2">
    <location>
        <begin position="814"/>
        <end position="897"/>
    </location>
</feature>
<proteinExistence type="predicted"/>
<protein>
    <submittedName>
        <fullName evidence="3">Uncharacterized protein</fullName>
    </submittedName>
</protein>
<evidence type="ECO:0000313" key="4">
    <source>
        <dbReference type="Proteomes" id="UP001295684"/>
    </source>
</evidence>
<dbReference type="EMBL" id="CAMPGE010014146">
    <property type="protein sequence ID" value="CAI2372837.1"/>
    <property type="molecule type" value="Genomic_DNA"/>
</dbReference>
<feature type="region of interest" description="Disordered" evidence="2">
    <location>
        <begin position="906"/>
        <end position="925"/>
    </location>
</feature>
<feature type="region of interest" description="Disordered" evidence="2">
    <location>
        <begin position="746"/>
        <end position="786"/>
    </location>
</feature>
<feature type="region of interest" description="Disordered" evidence="2">
    <location>
        <begin position="120"/>
        <end position="427"/>
    </location>
</feature>
<dbReference type="AlphaFoldDB" id="A0AAD1XHK8"/>
<feature type="compositionally biased region" description="Basic and acidic residues" evidence="2">
    <location>
        <begin position="337"/>
        <end position="426"/>
    </location>
</feature>
<evidence type="ECO:0000313" key="3">
    <source>
        <dbReference type="EMBL" id="CAI2372837.1"/>
    </source>
</evidence>
<feature type="compositionally biased region" description="Polar residues" evidence="2">
    <location>
        <begin position="759"/>
        <end position="771"/>
    </location>
</feature>
<dbReference type="Proteomes" id="UP001295684">
    <property type="component" value="Unassembled WGS sequence"/>
</dbReference>
<feature type="compositionally biased region" description="Polar residues" evidence="2">
    <location>
        <begin position="189"/>
        <end position="203"/>
    </location>
</feature>
<keyword evidence="4" id="KW-1185">Reference proteome</keyword>
<organism evidence="3 4">
    <name type="scientific">Euplotes crassus</name>
    <dbReference type="NCBI Taxonomy" id="5936"/>
    <lineage>
        <taxon>Eukaryota</taxon>
        <taxon>Sar</taxon>
        <taxon>Alveolata</taxon>
        <taxon>Ciliophora</taxon>
        <taxon>Intramacronucleata</taxon>
        <taxon>Spirotrichea</taxon>
        <taxon>Hypotrichia</taxon>
        <taxon>Euplotida</taxon>
        <taxon>Euplotidae</taxon>
        <taxon>Moneuplotes</taxon>
    </lineage>
</organism>
<feature type="compositionally biased region" description="Polar residues" evidence="2">
    <location>
        <begin position="294"/>
        <end position="310"/>
    </location>
</feature>
<feature type="region of interest" description="Disordered" evidence="2">
    <location>
        <begin position="548"/>
        <end position="570"/>
    </location>
</feature>
<keyword evidence="1" id="KW-0175">Coiled coil</keyword>
<feature type="compositionally biased region" description="Basic and acidic residues" evidence="2">
    <location>
        <begin position="653"/>
        <end position="666"/>
    </location>
</feature>
<sequence>MDIHRDLSDITDSQEKQCILISNSIKRQKAFAKKRKRRGIPEKEPTKVKYYRVAGASSTSASFIQPSRNIQAFGTKEENSMGLNYSYNQEPDYQKPIFDEYANKLRNLKYSEEPEYSFKKQVHDNPYHGEERIPSRGSQPEPEISRAKEFQVFGDQSRDNNAYSGSYKQPYPAHHKPLSANRINRNKKSQMQYENPDNDNQGFGNFGSLEGTQQIKLSKQKKRNDFVASLEEQIRLKSERQRKEKEAENNYSFPPQPSSSHSRRSHPTQPTSQHADYPPPSSSHSRRNQNQSSIPSYDQLESNPYSNNSLPGMEDREKQNKMDRVSKQKQMLLEQIEEQKRKKEEEKRRRQQEELEEEQRIKKEIEVLNMRERGEHETKKNKQKEFRDMLDQETEKRSKKEPNRDLEGSRGTMGRKERNEMPRRVNDVPPEFQDLAQNVEQKLTTNYSSIPKGKEMFNKEFKGTNTQRLNEIQLKFQNEIAGLEGQLKKVQDELRNKVKSEQELVQLKQEMKTRESQSNQQQSRLQEQLIELMKGYQQQITYLTKMRDQSGPQPFDRPGSNRSIGGKANTRGQELNNYEKMLFTNSSKPPVPNYGSSNVVIDFNNPSDKPYVKPYENNNMSGGNLDPFSNQDFVDLDKSASLNAQSKMVPVSVEKKKPPRPEKKTYDYTPKSLEGTNELGGTNGSTNRRLNKELDEIEKMNLMNQEEFPGSLRGTGNFDDTQVNHPPVSQEILPDDVESLRNTSNFEALPPQENEKDNLGNSFEGTGTMKVNSKELSDNSFKNGSSKLEKFEGFPELPEYEGIQKDYIATIKSRGSNQDNQNDFGDPLEGTAGTAGTGKSIDFDELQEKLAQKIGPSPNKPSEEPPRQERKRWGKPKDLPIVPTEDRVPPVNNQTDGIDDLLEQFSNKESQHNDVPVYESEPDTLKRYSDDHIAPEKYQPKMESILEQSNEFTKSGENDLLSKSERKLIEQELKRAKGEE</sequence>
<feature type="coiled-coil region" evidence="1">
    <location>
        <begin position="473"/>
        <end position="524"/>
    </location>
</feature>
<accession>A0AAD1XHK8</accession>